<dbReference type="PANTHER" id="PTHR11956">
    <property type="entry name" value="ARGINYL-TRNA SYNTHETASE"/>
    <property type="match status" value="1"/>
</dbReference>
<dbReference type="Proteomes" id="UP000244066">
    <property type="component" value="Unassembled WGS sequence"/>
</dbReference>
<keyword evidence="6 8" id="KW-0030">Aminoacyl-tRNA synthetase</keyword>
<evidence type="ECO:0000313" key="13">
    <source>
        <dbReference type="Proteomes" id="UP000244066"/>
    </source>
</evidence>
<evidence type="ECO:0000256" key="5">
    <source>
        <dbReference type="ARBA" id="ARBA00022917"/>
    </source>
</evidence>
<comment type="catalytic activity">
    <reaction evidence="7 8">
        <text>tRNA(Arg) + L-arginine + ATP = L-arginyl-tRNA(Arg) + AMP + diphosphate</text>
        <dbReference type="Rhea" id="RHEA:20301"/>
        <dbReference type="Rhea" id="RHEA-COMP:9658"/>
        <dbReference type="Rhea" id="RHEA-COMP:9673"/>
        <dbReference type="ChEBI" id="CHEBI:30616"/>
        <dbReference type="ChEBI" id="CHEBI:32682"/>
        <dbReference type="ChEBI" id="CHEBI:33019"/>
        <dbReference type="ChEBI" id="CHEBI:78442"/>
        <dbReference type="ChEBI" id="CHEBI:78513"/>
        <dbReference type="ChEBI" id="CHEBI:456215"/>
        <dbReference type="EC" id="6.1.1.19"/>
    </reaction>
</comment>
<sequence length="635" mass="71311">MGKRSLTVKKLLAELTEILREAGLPDPKLEIPKSPEHGEASCTSAFELAKKLRKSPMEVAQDLASKAKSLLEKRKGLVKSIEVVEPGFINFRVDWPSYAVRIIEDVLNSAEAYGASDMGKGRRILVEHTSVNPNKALHVGHARNVCLGSALARLYEFAGFDVIVANYIDDSGSQMADIILGIKHLGYSKEPPEGMRFDEYCGDRIYVGVNRLLEQKPELSEKKRLLIKEIEDRSSESFRLSREVALMVLKEQLKTCWRLGASYDIMNRESDVVAFGLWEEVFSRLKQKNACYLATSGPKAGCWMLDLSGHKKLSKEGDEVLVKSDGTTTYVARDIAYAAWKLGIVEKDFKYKLFGKNPDQSDILITDVDGDVDFKVGRVDATIAVVDVRQRRPQEIVRYALGLLGADPSRYVHFAYEVVSLSAKEAERMGLKVSDAEFVHMKGREGIYVKVDSVIDSIKEKVISETAQRHPDWNPKKVEQVAESVAVGALVYALVKGDADKIIIFDREEALKIEGDTGPYLQYSYARACRILEKAQTKQVKVVRRENLEKQEIDLLREVSLFPLVVEESVKLMLLKKLANYAYGLASAFNNFYESCPVLTEDEETMNFRLNLVKAYLITMGNCLRVLGVPIVQEM</sequence>
<comment type="subcellular location">
    <subcellularLocation>
        <location evidence="8">Cytoplasm</location>
    </subcellularLocation>
</comment>
<evidence type="ECO:0000259" key="11">
    <source>
        <dbReference type="SMART" id="SM01016"/>
    </source>
</evidence>
<dbReference type="SUPFAM" id="SSF52374">
    <property type="entry name" value="Nucleotidylyl transferase"/>
    <property type="match status" value="1"/>
</dbReference>
<dbReference type="HAMAP" id="MF_00123">
    <property type="entry name" value="Arg_tRNA_synth"/>
    <property type="match status" value="1"/>
</dbReference>
<dbReference type="Pfam" id="PF00750">
    <property type="entry name" value="tRNA-synt_1d"/>
    <property type="match status" value="1"/>
</dbReference>
<dbReference type="GO" id="GO:0004814">
    <property type="term" value="F:arginine-tRNA ligase activity"/>
    <property type="evidence" value="ECO:0007669"/>
    <property type="project" value="UniProtKB-UniRule"/>
</dbReference>
<dbReference type="SUPFAM" id="SSF55190">
    <property type="entry name" value="Arginyl-tRNA synthetase (ArgRS), N-terminal 'additional' domain"/>
    <property type="match status" value="1"/>
</dbReference>
<dbReference type="SMART" id="SM01016">
    <property type="entry name" value="Arg_tRNA_synt_N"/>
    <property type="match status" value="1"/>
</dbReference>
<feature type="domain" description="DALR anticodon binding" evidence="10">
    <location>
        <begin position="521"/>
        <end position="635"/>
    </location>
</feature>
<organism evidence="12 13">
    <name type="scientific">Candidatus Terraquivivens tikiterensis</name>
    <dbReference type="NCBI Taxonomy" id="1980982"/>
    <lineage>
        <taxon>Archaea</taxon>
        <taxon>Nitrososphaerota</taxon>
        <taxon>Candidatus Wolframiiraptoraceae</taxon>
        <taxon>Candidatus Terraquivivens</taxon>
    </lineage>
</organism>
<reference evidence="12 13" key="1">
    <citation type="submission" date="2017-04" db="EMBL/GenBank/DDBJ databases">
        <title>Draft Aigarchaeota genome from a New Zealand hot spring.</title>
        <authorList>
            <person name="Reysenbach A.-L."/>
            <person name="Donaho J.A."/>
            <person name="Gerhart J."/>
            <person name="Kelley J.F."/>
            <person name="Kouba K."/>
            <person name="Podar M."/>
            <person name="Stott M."/>
        </authorList>
    </citation>
    <scope>NUCLEOTIDE SEQUENCE [LARGE SCALE GENOMIC DNA]</scope>
    <source>
        <strain evidence="12">NZ13_MG1</strain>
    </source>
</reference>
<evidence type="ECO:0000256" key="4">
    <source>
        <dbReference type="ARBA" id="ARBA00022840"/>
    </source>
</evidence>
<evidence type="ECO:0000259" key="10">
    <source>
        <dbReference type="SMART" id="SM00836"/>
    </source>
</evidence>
<evidence type="ECO:0000256" key="7">
    <source>
        <dbReference type="ARBA" id="ARBA00049339"/>
    </source>
</evidence>
<dbReference type="InterPro" id="IPR001412">
    <property type="entry name" value="aa-tRNA-synth_I_CS"/>
</dbReference>
<dbReference type="EMBL" id="NDWU01000011">
    <property type="protein sequence ID" value="PUA31984.1"/>
    <property type="molecule type" value="Genomic_DNA"/>
</dbReference>
<dbReference type="PRINTS" id="PR01038">
    <property type="entry name" value="TRNASYNTHARG"/>
</dbReference>
<dbReference type="Pfam" id="PF05746">
    <property type="entry name" value="DALR_1"/>
    <property type="match status" value="1"/>
</dbReference>
<protein>
    <recommendedName>
        <fullName evidence="8">Arginine--tRNA ligase</fullName>
        <ecNumber evidence="8">6.1.1.19</ecNumber>
    </recommendedName>
    <alternativeName>
        <fullName evidence="8">Arginyl-tRNA synthetase</fullName>
        <shortName evidence="8">ArgRS</shortName>
    </alternativeName>
</protein>
<evidence type="ECO:0000256" key="2">
    <source>
        <dbReference type="ARBA" id="ARBA00022598"/>
    </source>
</evidence>
<evidence type="ECO:0000256" key="6">
    <source>
        <dbReference type="ARBA" id="ARBA00023146"/>
    </source>
</evidence>
<dbReference type="PROSITE" id="PS00178">
    <property type="entry name" value="AA_TRNA_LIGASE_I"/>
    <property type="match status" value="1"/>
</dbReference>
<dbReference type="GO" id="GO:0005524">
    <property type="term" value="F:ATP binding"/>
    <property type="evidence" value="ECO:0007669"/>
    <property type="project" value="UniProtKB-UniRule"/>
</dbReference>
<name>A0A2R7Y385_9ARCH</name>
<dbReference type="GO" id="GO:0005737">
    <property type="term" value="C:cytoplasm"/>
    <property type="evidence" value="ECO:0007669"/>
    <property type="project" value="UniProtKB-SubCell"/>
</dbReference>
<keyword evidence="3 8" id="KW-0547">Nucleotide-binding</keyword>
<dbReference type="EC" id="6.1.1.19" evidence="8"/>
<dbReference type="Pfam" id="PF03485">
    <property type="entry name" value="Arg_tRNA_synt_N"/>
    <property type="match status" value="1"/>
</dbReference>
<comment type="caution">
    <text evidence="12">The sequence shown here is derived from an EMBL/GenBank/DDBJ whole genome shotgun (WGS) entry which is preliminary data.</text>
</comment>
<comment type="similarity">
    <text evidence="1 8 9">Belongs to the class-I aminoacyl-tRNA synthetase family.</text>
</comment>
<keyword evidence="8" id="KW-0963">Cytoplasm</keyword>
<evidence type="ECO:0000256" key="3">
    <source>
        <dbReference type="ARBA" id="ARBA00022741"/>
    </source>
</evidence>
<proteinExistence type="inferred from homology"/>
<dbReference type="InterPro" id="IPR008909">
    <property type="entry name" value="DALR_anticod-bd"/>
</dbReference>
<dbReference type="Gene3D" id="1.10.730.10">
    <property type="entry name" value="Isoleucyl-tRNA Synthetase, Domain 1"/>
    <property type="match status" value="1"/>
</dbReference>
<dbReference type="InterPro" id="IPR014729">
    <property type="entry name" value="Rossmann-like_a/b/a_fold"/>
</dbReference>
<feature type="domain" description="Arginyl tRNA synthetase N-terminal" evidence="11">
    <location>
        <begin position="6"/>
        <end position="93"/>
    </location>
</feature>
<dbReference type="SMART" id="SM00836">
    <property type="entry name" value="DALR_1"/>
    <property type="match status" value="1"/>
</dbReference>
<keyword evidence="5 8" id="KW-0648">Protein biosynthesis</keyword>
<dbReference type="FunFam" id="1.10.730.10:FF:000006">
    <property type="entry name" value="Arginyl-tRNA synthetase 2, mitochondrial"/>
    <property type="match status" value="1"/>
</dbReference>
<dbReference type="InterPro" id="IPR001278">
    <property type="entry name" value="Arg-tRNA-ligase"/>
</dbReference>
<dbReference type="Gene3D" id="3.40.50.620">
    <property type="entry name" value="HUPs"/>
    <property type="match status" value="1"/>
</dbReference>
<dbReference type="InterPro" id="IPR035684">
    <property type="entry name" value="ArgRS_core"/>
</dbReference>
<keyword evidence="4 8" id="KW-0067">ATP-binding</keyword>
<evidence type="ECO:0000256" key="9">
    <source>
        <dbReference type="RuleBase" id="RU363038"/>
    </source>
</evidence>
<gene>
    <name evidence="8" type="primary">argS</name>
    <name evidence="12" type="ORF">B9J98_04905</name>
</gene>
<evidence type="ECO:0000256" key="1">
    <source>
        <dbReference type="ARBA" id="ARBA00005594"/>
    </source>
</evidence>
<dbReference type="PANTHER" id="PTHR11956:SF5">
    <property type="entry name" value="ARGININE--TRNA LIGASE, CYTOPLASMIC"/>
    <property type="match status" value="1"/>
</dbReference>
<accession>A0A2R7Y385</accession>
<feature type="short sequence motif" description="'HIGH' region" evidence="8">
    <location>
        <begin position="131"/>
        <end position="141"/>
    </location>
</feature>
<dbReference type="InterPro" id="IPR009080">
    <property type="entry name" value="tRNAsynth_Ia_anticodon-bd"/>
</dbReference>
<dbReference type="SUPFAM" id="SSF47323">
    <property type="entry name" value="Anticodon-binding domain of a subclass of class I aminoacyl-tRNA synthetases"/>
    <property type="match status" value="1"/>
</dbReference>
<dbReference type="InterPro" id="IPR036695">
    <property type="entry name" value="Arg-tRNA-synth_N_sf"/>
</dbReference>
<dbReference type="Gene3D" id="3.30.1360.70">
    <property type="entry name" value="Arginyl tRNA synthetase N-terminal domain"/>
    <property type="match status" value="1"/>
</dbReference>
<evidence type="ECO:0000313" key="12">
    <source>
        <dbReference type="EMBL" id="PUA31984.1"/>
    </source>
</evidence>
<keyword evidence="2 8" id="KW-0436">Ligase</keyword>
<evidence type="ECO:0000256" key="8">
    <source>
        <dbReference type="HAMAP-Rule" id="MF_00123"/>
    </source>
</evidence>
<dbReference type="GO" id="GO:0006420">
    <property type="term" value="P:arginyl-tRNA aminoacylation"/>
    <property type="evidence" value="ECO:0007669"/>
    <property type="project" value="UniProtKB-UniRule"/>
</dbReference>
<dbReference type="AlphaFoldDB" id="A0A2R7Y385"/>
<dbReference type="InterPro" id="IPR005148">
    <property type="entry name" value="Arg-tRNA-synth_N"/>
</dbReference>